<gene>
    <name evidence="1" type="ORF">VH12019_00080</name>
</gene>
<dbReference type="EMBL" id="MN794232">
    <property type="protein sequence ID" value="QHJ74407.1"/>
    <property type="molecule type" value="Genomic_DNA"/>
</dbReference>
<accession>A0A6B9SWS2</accession>
<dbReference type="Proteomes" id="UP000464957">
    <property type="component" value="Segment"/>
</dbReference>
<sequence>MKKTKITAQVGMMSLCGVSGSFPFSHGNYCSNTQGYYFVNLWAENLKHLVANDYLPDGQIEVLLFRDNKRQNYVYAYVIDERVPKEALHAPYFCGIATSVEIMRYHHQTPDDKCLCYSEDHRLLSMRSQDMKGRSVRHCPECDTRYTIQLPRRNDVFRVQTFSEDGWHNWNLFYHKDGVFYTIPENEPVAAEDIIKVDAKPVSNFGTGEEQQAAISLEEFNFSGVVEKAVPKIENGQTRYEVVQK</sequence>
<protein>
    <submittedName>
        <fullName evidence="1">Uncharacterized protein</fullName>
    </submittedName>
</protein>
<organism evidence="1 2">
    <name type="scientific">Vibrio phage VH1_2019</name>
    <dbReference type="NCBI Taxonomy" id="2686307"/>
    <lineage>
        <taxon>Viruses</taxon>
        <taxon>Duplodnaviria</taxon>
        <taxon>Heunggongvirae</taxon>
        <taxon>Uroviricota</taxon>
        <taxon>Caudoviricetes</taxon>
        <taxon>Pantevenvirales</taxon>
        <taxon>Straboviridae</taxon>
        <taxon>Schizotequatrovirus</taxon>
        <taxon>Schizotequatrovirus KVP40</taxon>
    </lineage>
</organism>
<reference evidence="1 2" key="1">
    <citation type="submission" date="2019-12" db="EMBL/GenBank/DDBJ databases">
        <authorList>
            <person name="Harris M."/>
            <person name="Ho T.C."/>
            <person name="Fruchtman H."/>
            <person name="Garin M."/>
            <person name="Kubatin V."/>
            <person name="Lu T."/>
            <person name="Xue L."/>
            <person name="Marr M.T."/>
        </authorList>
    </citation>
    <scope>NUCLEOTIDE SEQUENCE [LARGE SCALE GENOMIC DNA]</scope>
</reference>
<evidence type="ECO:0000313" key="1">
    <source>
        <dbReference type="EMBL" id="QHJ74407.1"/>
    </source>
</evidence>
<name>A0A6B9SWS2_9CAUD</name>
<proteinExistence type="predicted"/>
<evidence type="ECO:0000313" key="2">
    <source>
        <dbReference type="Proteomes" id="UP000464957"/>
    </source>
</evidence>